<feature type="compositionally biased region" description="Basic and acidic residues" evidence="1">
    <location>
        <begin position="178"/>
        <end position="192"/>
    </location>
</feature>
<dbReference type="AlphaFoldDB" id="X6P7Q5"/>
<protein>
    <submittedName>
        <fullName evidence="2">Uncharacterized protein</fullName>
    </submittedName>
</protein>
<evidence type="ECO:0000313" key="2">
    <source>
        <dbReference type="EMBL" id="ETO34099.1"/>
    </source>
</evidence>
<proteinExistence type="predicted"/>
<dbReference type="Proteomes" id="UP000023152">
    <property type="component" value="Unassembled WGS sequence"/>
</dbReference>
<dbReference type="OrthoDB" id="10251809at2759"/>
<evidence type="ECO:0000256" key="1">
    <source>
        <dbReference type="SAM" id="MobiDB-lite"/>
    </source>
</evidence>
<feature type="region of interest" description="Disordered" evidence="1">
    <location>
        <begin position="178"/>
        <end position="217"/>
    </location>
</feature>
<accession>X6P7Q5</accession>
<gene>
    <name evidence="2" type="ORF">RFI_02995</name>
</gene>
<comment type="caution">
    <text evidence="2">The sequence shown here is derived from an EMBL/GenBank/DDBJ whole genome shotgun (WGS) entry which is preliminary data.</text>
</comment>
<reference evidence="2 3" key="1">
    <citation type="journal article" date="2013" name="Curr. Biol.">
        <title>The Genome of the Foraminiferan Reticulomyxa filosa.</title>
        <authorList>
            <person name="Glockner G."/>
            <person name="Hulsmann N."/>
            <person name="Schleicher M."/>
            <person name="Noegel A.A."/>
            <person name="Eichinger L."/>
            <person name="Gallinger C."/>
            <person name="Pawlowski J."/>
            <person name="Sierra R."/>
            <person name="Euteneuer U."/>
            <person name="Pillet L."/>
            <person name="Moustafa A."/>
            <person name="Platzer M."/>
            <person name="Groth M."/>
            <person name="Szafranski K."/>
            <person name="Schliwa M."/>
        </authorList>
    </citation>
    <scope>NUCLEOTIDE SEQUENCE [LARGE SCALE GENOMIC DNA]</scope>
</reference>
<feature type="non-terminal residue" evidence="2">
    <location>
        <position position="1"/>
    </location>
</feature>
<evidence type="ECO:0000313" key="3">
    <source>
        <dbReference type="Proteomes" id="UP000023152"/>
    </source>
</evidence>
<dbReference type="EMBL" id="ASPP01002882">
    <property type="protein sequence ID" value="ETO34099.1"/>
    <property type="molecule type" value="Genomic_DNA"/>
</dbReference>
<organism evidence="2 3">
    <name type="scientific">Reticulomyxa filosa</name>
    <dbReference type="NCBI Taxonomy" id="46433"/>
    <lineage>
        <taxon>Eukaryota</taxon>
        <taxon>Sar</taxon>
        <taxon>Rhizaria</taxon>
        <taxon>Retaria</taxon>
        <taxon>Foraminifera</taxon>
        <taxon>Monothalamids</taxon>
        <taxon>Reticulomyxidae</taxon>
        <taxon>Reticulomyxa</taxon>
    </lineage>
</organism>
<name>X6P7Q5_RETFI</name>
<keyword evidence="3" id="KW-1185">Reference proteome</keyword>
<sequence length="217" mass="25067">ISVFDLNTFQFIQHDTLPTSILDLICYHCFVSNPENGQVQEIAKMNQEKNKQNYQMLLFKENIGLSIKYNEDNNTFQFHQLTACGDVALDCCAYVCINDIILFFGDGVVYLFQKQCTNSTCVHIIGGKKNFFDTVSTHMETEVSEWLSEEEMKKGVELKVKKADEEKKENEIDKIVKKEKDEQQNKMKKDTNVGHALKKTKHGWNGGIKENKKIKLR</sequence>